<dbReference type="InterPro" id="IPR038657">
    <property type="entry name" value="Ribosomal_bL19_sf"/>
</dbReference>
<dbReference type="PANTHER" id="PTHR15680">
    <property type="entry name" value="RIBOSOMAL PROTEIN L19"/>
    <property type="match status" value="1"/>
</dbReference>
<evidence type="ECO:0000256" key="3">
    <source>
        <dbReference type="ARBA" id="ARBA00023274"/>
    </source>
</evidence>
<evidence type="ECO:0000256" key="2">
    <source>
        <dbReference type="ARBA" id="ARBA00022980"/>
    </source>
</evidence>
<geneLocation type="plastid" evidence="4"/>
<protein>
    <submittedName>
        <fullName evidence="4">Ribosomal protein L19</fullName>
    </submittedName>
</protein>
<dbReference type="PANTHER" id="PTHR15680:SF9">
    <property type="entry name" value="LARGE RIBOSOMAL SUBUNIT PROTEIN BL19M"/>
    <property type="match status" value="1"/>
</dbReference>
<dbReference type="PROSITE" id="PS01015">
    <property type="entry name" value="RIBOSOMAL_L19"/>
    <property type="match status" value="1"/>
</dbReference>
<dbReference type="Gene3D" id="2.30.30.790">
    <property type="match status" value="1"/>
</dbReference>
<dbReference type="InterPro" id="IPR001857">
    <property type="entry name" value="Ribosomal_bL19"/>
</dbReference>
<keyword evidence="4" id="KW-0934">Plastid</keyword>
<dbReference type="PIRSF" id="PIRSF002191">
    <property type="entry name" value="Ribosomal_L19"/>
    <property type="match status" value="1"/>
</dbReference>
<keyword evidence="3" id="KW-0687">Ribonucleoprotein</keyword>
<dbReference type="AlphaFoldDB" id="A0A9Y1MWV0"/>
<dbReference type="PRINTS" id="PR00061">
    <property type="entry name" value="RIBOSOMALL19"/>
</dbReference>
<dbReference type="GO" id="GO:0006412">
    <property type="term" value="P:translation"/>
    <property type="evidence" value="ECO:0007669"/>
    <property type="project" value="InterPro"/>
</dbReference>
<evidence type="ECO:0000256" key="1">
    <source>
        <dbReference type="ARBA" id="ARBA00005781"/>
    </source>
</evidence>
<accession>A0A9Y1MWV0</accession>
<comment type="similarity">
    <text evidence="1">Belongs to the bacterial ribosomal protein bL19 family.</text>
</comment>
<dbReference type="GO" id="GO:0003729">
    <property type="term" value="F:mRNA binding"/>
    <property type="evidence" value="ECO:0007669"/>
    <property type="project" value="UniProtKB-ARBA"/>
</dbReference>
<sequence>MNLNNPALSTYIPEMKYPQLGENIPNLEIGDYIKIGVLITEGNKERVQITEGIIIAHKNTGINTTITVRRTLQGVGVERVFLIHSPKITKLEILRHSKVRRAKLYFLRERTGKATRLKRRLHKSKS</sequence>
<proteinExistence type="inferred from homology"/>
<dbReference type="InterPro" id="IPR008991">
    <property type="entry name" value="Translation_prot_SH3-like_sf"/>
</dbReference>
<dbReference type="NCBIfam" id="TIGR01024">
    <property type="entry name" value="rplS_bact"/>
    <property type="match status" value="1"/>
</dbReference>
<dbReference type="SUPFAM" id="SSF50104">
    <property type="entry name" value="Translation proteins SH3-like domain"/>
    <property type="match status" value="1"/>
</dbReference>
<dbReference type="GO" id="GO:0003735">
    <property type="term" value="F:structural constituent of ribosome"/>
    <property type="evidence" value="ECO:0007669"/>
    <property type="project" value="InterPro"/>
</dbReference>
<dbReference type="InterPro" id="IPR018257">
    <property type="entry name" value="Ribosomal_bL19_CS"/>
</dbReference>
<dbReference type="GO" id="GO:0005762">
    <property type="term" value="C:mitochondrial large ribosomal subunit"/>
    <property type="evidence" value="ECO:0007669"/>
    <property type="project" value="TreeGrafter"/>
</dbReference>
<name>A0A9Y1MWV0_9RHOD</name>
<dbReference type="FunFam" id="2.30.30.790:FF:000004">
    <property type="entry name" value="50S ribosomal protein L19, chloroplastic"/>
    <property type="match status" value="1"/>
</dbReference>
<organism evidence="4">
    <name type="scientific">Sciadococcus taiwanensis</name>
    <dbReference type="NCBI Taxonomy" id="3028030"/>
    <lineage>
        <taxon>Eukaryota</taxon>
        <taxon>Rhodophyta</taxon>
        <taxon>Bangiophyceae</taxon>
        <taxon>Cavernulicolales</taxon>
        <taxon>Cavernulicolaceae</taxon>
        <taxon>Sciadococcus</taxon>
    </lineage>
</organism>
<reference evidence="4" key="1">
    <citation type="journal article" date="2023" name="J. Phycol.">
        <title>Revised classification of the Cyanidiophyceae based on plastid genome data with descriptions of the Cavernulicolales ord. nov. and Galdieriales ord. nov. (Rhodophyta).</title>
        <authorList>
            <person name="Park S.I."/>
            <person name="Cho C.H."/>
            <person name="Ciniglia C."/>
            <person name="Huang T.Y."/>
            <person name="Liu S.L."/>
            <person name="Bustamante D.E."/>
            <person name="Calderon M.S."/>
            <person name="Mansilla A."/>
            <person name="McDermott T."/>
            <person name="Andersen R.A."/>
            <person name="Yoon H.S."/>
        </authorList>
    </citation>
    <scope>NUCLEOTIDE SEQUENCE</scope>
</reference>
<gene>
    <name evidence="4" type="primary">rpl19</name>
    <name evidence="4" type="ORF">SCTW_015</name>
</gene>
<dbReference type="EMBL" id="OP616811">
    <property type="protein sequence ID" value="WDA98797.1"/>
    <property type="molecule type" value="Genomic_DNA"/>
</dbReference>
<keyword evidence="2 4" id="KW-0689">Ribosomal protein</keyword>
<dbReference type="HAMAP" id="MF_00402">
    <property type="entry name" value="Ribosomal_bL19"/>
    <property type="match status" value="1"/>
</dbReference>
<dbReference type="Pfam" id="PF01245">
    <property type="entry name" value="Ribosomal_L19"/>
    <property type="match status" value="1"/>
</dbReference>
<evidence type="ECO:0000313" key="4">
    <source>
        <dbReference type="EMBL" id="WDA98797.1"/>
    </source>
</evidence>